<feature type="region of interest" description="Disordered" evidence="1">
    <location>
        <begin position="222"/>
        <end position="273"/>
    </location>
</feature>
<evidence type="ECO:0000313" key="5">
    <source>
        <dbReference type="Proteomes" id="UP000000483"/>
    </source>
</evidence>
<dbReference type="AlphaFoldDB" id="F2NFP0"/>
<reference evidence="5" key="2">
    <citation type="submission" date="2011-03" db="EMBL/GenBank/DDBJ databases">
        <title>The complete genome of Desulfobacca acetoxidans DSM 11109.</title>
        <authorList>
            <consortium name="US DOE Joint Genome Institute (JGI-PGF)"/>
            <person name="Lucas S."/>
            <person name="Copeland A."/>
            <person name="Lapidus A."/>
            <person name="Bruce D."/>
            <person name="Goodwin L."/>
            <person name="Pitluck S."/>
            <person name="Peters L."/>
            <person name="Kyrpides N."/>
            <person name="Mavromatis K."/>
            <person name="Ivanova N."/>
            <person name="Ovchinnikova G."/>
            <person name="Teshima H."/>
            <person name="Detter J.C."/>
            <person name="Han C."/>
            <person name="Land M."/>
            <person name="Hauser L."/>
            <person name="Markowitz V."/>
            <person name="Cheng J.-F."/>
            <person name="Hugenholtz P."/>
            <person name="Woyke T."/>
            <person name="Wu D."/>
            <person name="Spring S."/>
            <person name="Schueler E."/>
            <person name="Brambilla E."/>
            <person name="Klenk H.-P."/>
            <person name="Eisen J.A."/>
        </authorList>
    </citation>
    <scope>NUCLEOTIDE SEQUENCE [LARGE SCALE GENOMIC DNA]</scope>
    <source>
        <strain evidence="5">ATCC 700848 / DSM 11109 / ASRB2</strain>
    </source>
</reference>
<dbReference type="RefSeq" id="WP_013707268.1">
    <property type="nucleotide sequence ID" value="NC_015388.1"/>
</dbReference>
<reference evidence="4 5" key="1">
    <citation type="journal article" date="2011" name="Stand. Genomic Sci.">
        <title>Complete genome sequence of the acetate-degrading sulfate reducer Desulfobacca acetoxidans type strain (ASRB2).</title>
        <authorList>
            <person name="Goker M."/>
            <person name="Teshima H."/>
            <person name="Lapidus A."/>
            <person name="Nolan M."/>
            <person name="Lucas S."/>
            <person name="Hammon N."/>
            <person name="Deshpande S."/>
            <person name="Cheng J.F."/>
            <person name="Tapia R."/>
            <person name="Han C."/>
            <person name="Goodwin L."/>
            <person name="Pitluck S."/>
            <person name="Huntemann M."/>
            <person name="Liolios K."/>
            <person name="Ivanova N."/>
            <person name="Pagani I."/>
            <person name="Mavromatis K."/>
            <person name="Ovchinikova G."/>
            <person name="Pati A."/>
            <person name="Chen A."/>
            <person name="Palaniappan K."/>
            <person name="Land M."/>
            <person name="Hauser L."/>
            <person name="Brambilla E.M."/>
            <person name="Rohde M."/>
            <person name="Spring S."/>
            <person name="Detter J.C."/>
            <person name="Woyke T."/>
            <person name="Bristow J."/>
            <person name="Eisen J.A."/>
            <person name="Markowitz V."/>
            <person name="Hugenholtz P."/>
            <person name="Kyrpides N.C."/>
            <person name="Klenk H.P."/>
        </authorList>
    </citation>
    <scope>NUCLEOTIDE SEQUENCE [LARGE SCALE GENOMIC DNA]</scope>
    <source>
        <strain evidence="5">ATCC 700848 / DSM 11109 / ASRB2</strain>
    </source>
</reference>
<feature type="chain" id="PRO_5003287152" description="FecR protein domain-containing protein" evidence="2">
    <location>
        <begin position="29"/>
        <end position="273"/>
    </location>
</feature>
<dbReference type="KEGG" id="dao:Desac_2337"/>
<accession>F2NFP0</accession>
<dbReference type="STRING" id="880072.Desac_2337"/>
<dbReference type="eggNOG" id="COG4254">
    <property type="taxonomic scope" value="Bacteria"/>
</dbReference>
<dbReference type="Proteomes" id="UP000000483">
    <property type="component" value="Chromosome"/>
</dbReference>
<evidence type="ECO:0000259" key="3">
    <source>
        <dbReference type="Pfam" id="PF04773"/>
    </source>
</evidence>
<keyword evidence="2" id="KW-0732">Signal</keyword>
<evidence type="ECO:0000256" key="2">
    <source>
        <dbReference type="SAM" id="SignalP"/>
    </source>
</evidence>
<organism evidence="4 5">
    <name type="scientific">Desulfobacca acetoxidans (strain ATCC 700848 / DSM 11109 / ASRB2)</name>
    <dbReference type="NCBI Taxonomy" id="880072"/>
    <lineage>
        <taxon>Bacteria</taxon>
        <taxon>Pseudomonadati</taxon>
        <taxon>Thermodesulfobacteriota</taxon>
        <taxon>Desulfobaccia</taxon>
        <taxon>Desulfobaccales</taxon>
        <taxon>Desulfobaccaceae</taxon>
        <taxon>Desulfobacca</taxon>
    </lineage>
</organism>
<dbReference type="EMBL" id="CP002629">
    <property type="protein sequence ID" value="AEB10159.1"/>
    <property type="molecule type" value="Genomic_DNA"/>
</dbReference>
<dbReference type="HOGENOM" id="CLU_1018319_0_0_7"/>
<sequence>MQFQKAKSISIVSVILLTLLALTGTAQGREGQAAAELIALVGQAEVKSATDAFRPIQVKDQLYERDTIRTLERSKAKLWFKDESVVILGEKTTLEISRYQYDEAARKRQSLLKTISGNIRFIVHKFFGATQPDFNIETEILALAVRGTDGILESAQQDKVYLLEAGAPLGLRNKSTGQAIDLSPMHYALGEKFKPFQINVITPEMYQRLIQEYRLSYDFKPKNLVEPQPPQQPEPVGETGETRILLPGVTQQPLPTIHLPRGAQPSPSYPSGK</sequence>
<dbReference type="PANTHER" id="PTHR38731:SF1">
    <property type="entry name" value="FECR PROTEIN DOMAIN-CONTAINING PROTEIN"/>
    <property type="match status" value="1"/>
</dbReference>
<evidence type="ECO:0000313" key="4">
    <source>
        <dbReference type="EMBL" id="AEB10159.1"/>
    </source>
</evidence>
<gene>
    <name evidence="4" type="ordered locus">Desac_2337</name>
</gene>
<dbReference type="OrthoDB" id="7028389at2"/>
<dbReference type="Pfam" id="PF04773">
    <property type="entry name" value="FecR"/>
    <property type="match status" value="1"/>
</dbReference>
<dbReference type="InterPro" id="IPR006860">
    <property type="entry name" value="FecR"/>
</dbReference>
<evidence type="ECO:0000256" key="1">
    <source>
        <dbReference type="SAM" id="MobiDB-lite"/>
    </source>
</evidence>
<feature type="domain" description="FecR protein" evidence="3">
    <location>
        <begin position="66"/>
        <end position="158"/>
    </location>
</feature>
<keyword evidence="5" id="KW-1185">Reference proteome</keyword>
<feature type="signal peptide" evidence="2">
    <location>
        <begin position="1"/>
        <end position="28"/>
    </location>
</feature>
<proteinExistence type="predicted"/>
<protein>
    <recommendedName>
        <fullName evidence="3">FecR protein domain-containing protein</fullName>
    </recommendedName>
</protein>
<dbReference type="PANTHER" id="PTHR38731">
    <property type="entry name" value="LIPL45-RELATED LIPOPROTEIN-RELATED"/>
    <property type="match status" value="1"/>
</dbReference>
<name>F2NFP0_DESAR</name>